<name>A0A8H4X3P6_9HYPO</name>
<dbReference type="OrthoDB" id="191139at2759"/>
<keyword evidence="2" id="KW-0560">Oxidoreductase</keyword>
<evidence type="ECO:0000313" key="3">
    <source>
        <dbReference type="EMBL" id="KAF4960753.1"/>
    </source>
</evidence>
<dbReference type="InterPro" id="IPR002347">
    <property type="entry name" value="SDR_fam"/>
</dbReference>
<keyword evidence="4" id="KW-1185">Reference proteome</keyword>
<dbReference type="Gene3D" id="3.40.50.720">
    <property type="entry name" value="NAD(P)-binding Rossmann-like Domain"/>
    <property type="match status" value="1"/>
</dbReference>
<comment type="caution">
    <text evidence="3">The sequence shown here is derived from an EMBL/GenBank/DDBJ whole genome shotgun (WGS) entry which is preliminary data.</text>
</comment>
<protein>
    <recommendedName>
        <fullName evidence="5">Reductase</fullName>
    </recommendedName>
</protein>
<comment type="similarity">
    <text evidence="1">Belongs to the short-chain dehydrogenases/reductases (SDR) family.</text>
</comment>
<dbReference type="GO" id="GO:0016491">
    <property type="term" value="F:oxidoreductase activity"/>
    <property type="evidence" value="ECO:0007669"/>
    <property type="project" value="UniProtKB-KW"/>
</dbReference>
<dbReference type="PANTHER" id="PTHR24320">
    <property type="entry name" value="RETINOL DEHYDROGENASE"/>
    <property type="match status" value="1"/>
</dbReference>
<gene>
    <name evidence="3" type="ORF">FSARC_10382</name>
</gene>
<reference evidence="3" key="1">
    <citation type="journal article" date="2020" name="BMC Genomics">
        <title>Correction to: Identification and distribution of gene clusters required for synthesis of sphingolipid metabolism inhibitors in diverse species of the filamentous fungus Fusarium.</title>
        <authorList>
            <person name="Kim H.S."/>
            <person name="Lohmar J.M."/>
            <person name="Busman M."/>
            <person name="Brown D.W."/>
            <person name="Naumann T.A."/>
            <person name="Divon H.H."/>
            <person name="Lysoe E."/>
            <person name="Uhlig S."/>
            <person name="Proctor R.H."/>
        </authorList>
    </citation>
    <scope>NUCLEOTIDE SEQUENCE</scope>
    <source>
        <strain evidence="3">NRRL 20472</strain>
    </source>
</reference>
<evidence type="ECO:0000256" key="2">
    <source>
        <dbReference type="ARBA" id="ARBA00023002"/>
    </source>
</evidence>
<dbReference type="SUPFAM" id="SSF51735">
    <property type="entry name" value="NAD(P)-binding Rossmann-fold domains"/>
    <property type="match status" value="1"/>
</dbReference>
<dbReference type="EMBL" id="JABEXW010000626">
    <property type="protein sequence ID" value="KAF4960753.1"/>
    <property type="molecule type" value="Genomic_DNA"/>
</dbReference>
<evidence type="ECO:0000256" key="1">
    <source>
        <dbReference type="ARBA" id="ARBA00006484"/>
    </source>
</evidence>
<reference evidence="3" key="2">
    <citation type="submission" date="2020-05" db="EMBL/GenBank/DDBJ databases">
        <authorList>
            <person name="Kim H.-S."/>
            <person name="Proctor R.H."/>
            <person name="Brown D.W."/>
        </authorList>
    </citation>
    <scope>NUCLEOTIDE SEQUENCE</scope>
    <source>
        <strain evidence="3">NRRL 20472</strain>
    </source>
</reference>
<dbReference type="Pfam" id="PF00106">
    <property type="entry name" value="adh_short"/>
    <property type="match status" value="1"/>
</dbReference>
<organism evidence="3 4">
    <name type="scientific">Fusarium sarcochroum</name>
    <dbReference type="NCBI Taxonomy" id="1208366"/>
    <lineage>
        <taxon>Eukaryota</taxon>
        <taxon>Fungi</taxon>
        <taxon>Dikarya</taxon>
        <taxon>Ascomycota</taxon>
        <taxon>Pezizomycotina</taxon>
        <taxon>Sordariomycetes</taxon>
        <taxon>Hypocreomycetidae</taxon>
        <taxon>Hypocreales</taxon>
        <taxon>Nectriaceae</taxon>
        <taxon>Fusarium</taxon>
        <taxon>Fusarium lateritium species complex</taxon>
    </lineage>
</organism>
<dbReference type="InterPro" id="IPR036291">
    <property type="entry name" value="NAD(P)-bd_dom_sf"/>
</dbReference>
<dbReference type="PANTHER" id="PTHR24320:SF272">
    <property type="entry name" value="NAD(P)-BINDING ROSSMANN-FOLD SUPERFAMILY PROTEIN"/>
    <property type="match status" value="1"/>
</dbReference>
<evidence type="ECO:0000313" key="4">
    <source>
        <dbReference type="Proteomes" id="UP000622797"/>
    </source>
</evidence>
<proteinExistence type="inferred from homology"/>
<dbReference type="PRINTS" id="PR00081">
    <property type="entry name" value="GDHRDH"/>
</dbReference>
<evidence type="ECO:0008006" key="5">
    <source>
        <dbReference type="Google" id="ProtNLM"/>
    </source>
</evidence>
<sequence length="331" mass="35680">MSRYHAAHQNPQGPGDARPTALQIIQDEGVEGALTDKTIVITGVSSGLGIETARALSTTGARLLLTARNVERAKDVLSDILSPGRVDLVEMDHTSLQSVRAGASQILAQTDKVNILINNAGIMAIQTLEFTKDGHELQFGVNHLAHFLFFELLRPALLAAVTPQFHSRVVVVASSAHLRNGINESDNYNFQKGGYEPLTSYAQSKTANIYMANEIERRYGSQGLHATSLHPGGILTPLAKHLPEAQLDAQKGLEGVAESFKSPEQGAATTVWAAIGQEWEGRGGRYLGNCAESGPLGDESIYTTTGYAKHAYDPVLEQRLWEDSMKLVGLA</sequence>
<dbReference type="AlphaFoldDB" id="A0A8H4X3P6"/>
<accession>A0A8H4X3P6</accession>
<dbReference type="Proteomes" id="UP000622797">
    <property type="component" value="Unassembled WGS sequence"/>
</dbReference>